<dbReference type="EMBL" id="AC151000">
    <property type="protein sequence ID" value="ABD32925.1"/>
    <property type="molecule type" value="Genomic_DNA"/>
</dbReference>
<name>Q2HSR8_MEDTR</name>
<protein>
    <submittedName>
        <fullName evidence="2">Uncharacterized protein</fullName>
    </submittedName>
</protein>
<dbReference type="PANTHER" id="PTHR31875:SF24">
    <property type="entry name" value="PROTEIN DEHYDRATION-INDUCED 19 HOMOLOG 5"/>
    <property type="match status" value="1"/>
</dbReference>
<feature type="region of interest" description="Disordered" evidence="1">
    <location>
        <begin position="1"/>
        <end position="26"/>
    </location>
</feature>
<organism evidence="2">
    <name type="scientific">Medicago truncatula</name>
    <name type="common">Barrel medic</name>
    <name type="synonym">Medicago tribuloides</name>
    <dbReference type="NCBI Taxonomy" id="3880"/>
    <lineage>
        <taxon>Eukaryota</taxon>
        <taxon>Viridiplantae</taxon>
        <taxon>Streptophyta</taxon>
        <taxon>Embryophyta</taxon>
        <taxon>Tracheophyta</taxon>
        <taxon>Spermatophyta</taxon>
        <taxon>Magnoliopsida</taxon>
        <taxon>eudicotyledons</taxon>
        <taxon>Gunneridae</taxon>
        <taxon>Pentapetalae</taxon>
        <taxon>rosids</taxon>
        <taxon>fabids</taxon>
        <taxon>Fabales</taxon>
        <taxon>Fabaceae</taxon>
        <taxon>Papilionoideae</taxon>
        <taxon>50 kb inversion clade</taxon>
        <taxon>NPAAA clade</taxon>
        <taxon>Hologalegina</taxon>
        <taxon>IRL clade</taxon>
        <taxon>Trifolieae</taxon>
        <taxon>Medicago</taxon>
    </lineage>
</organism>
<reference evidence="2" key="2">
    <citation type="submission" date="2007-03" db="EMBL/GenBank/DDBJ databases">
        <authorList>
            <consortium name="The International Medicago Genome Annotation Group"/>
        </authorList>
    </citation>
    <scope>NUCLEOTIDE SEQUENCE</scope>
</reference>
<feature type="compositionally biased region" description="Basic and acidic residues" evidence="1">
    <location>
        <begin position="232"/>
        <end position="242"/>
    </location>
</feature>
<feature type="region of interest" description="Disordered" evidence="1">
    <location>
        <begin position="212"/>
        <end position="242"/>
    </location>
</feature>
<dbReference type="AlphaFoldDB" id="Q2HSR8"/>
<proteinExistence type="predicted"/>
<sequence length="289" mass="32397">MTNYTEENNMRTSSPATPTEVPQGSSVFDNFDSMKLKLSDIYERMRSLRRIRTHGRRKNLVGNEFDADSSSFGDEKDGTSVFNPIDLDSPPVIKCPGCDFDVKVSSLRDYLEDPTYNSHTMICPVCDKNLREDVIRMVQSSRLPTSPKHIRNLWKDGVSINWELYDKINASWGETKHNPTSDSHFSPSRDNVYVPSSNEFFSDEDTFSDASDITDANDIPIGKSSGGTEVPDTGREDDVKERSNKASFAQELFIVENLVESATRIVNNSCLPSLRKVTLEDTGGEGKVE</sequence>
<evidence type="ECO:0000256" key="1">
    <source>
        <dbReference type="SAM" id="MobiDB-lite"/>
    </source>
</evidence>
<reference evidence="2" key="1">
    <citation type="submission" date="2005-01" db="EMBL/GenBank/DDBJ databases">
        <authorList>
            <person name="Town C.D."/>
        </authorList>
    </citation>
    <scope>NUCLEOTIDE SEQUENCE</scope>
</reference>
<dbReference type="PANTHER" id="PTHR31875">
    <property type="entry name" value="PROTEIN DEHYDRATION-INDUCED 19"/>
    <property type="match status" value="1"/>
</dbReference>
<dbReference type="InterPro" id="IPR033347">
    <property type="entry name" value="Di19"/>
</dbReference>
<accession>Q2HSR8</accession>
<gene>
    <name evidence="2" type="ORF">MtrDRAFT_AC151000g14v2</name>
</gene>
<evidence type="ECO:0000313" key="2">
    <source>
        <dbReference type="EMBL" id="ABD32925.1"/>
    </source>
</evidence>